<keyword evidence="4" id="KW-1185">Reference proteome</keyword>
<dbReference type="InterPro" id="IPR001387">
    <property type="entry name" value="Cro/C1-type_HTH"/>
</dbReference>
<dbReference type="AlphaFoldDB" id="A0A5C4JRI8"/>
<accession>A0A5C4JRI8</accession>
<protein>
    <submittedName>
        <fullName evidence="3">Helix-turn-helix transcriptional regulator</fullName>
    </submittedName>
</protein>
<dbReference type="InterPro" id="IPR010982">
    <property type="entry name" value="Lambda_DNA-bd_dom_sf"/>
</dbReference>
<evidence type="ECO:0000259" key="2">
    <source>
        <dbReference type="PROSITE" id="PS50943"/>
    </source>
</evidence>
<dbReference type="SMART" id="SM00530">
    <property type="entry name" value="HTH_XRE"/>
    <property type="match status" value="1"/>
</dbReference>
<evidence type="ECO:0000313" key="4">
    <source>
        <dbReference type="Proteomes" id="UP000307874"/>
    </source>
</evidence>
<dbReference type="EMBL" id="VCLB01000007">
    <property type="protein sequence ID" value="TNB47299.1"/>
    <property type="molecule type" value="Genomic_DNA"/>
</dbReference>
<comment type="caution">
    <text evidence="3">The sequence shown here is derived from an EMBL/GenBank/DDBJ whole genome shotgun (WGS) entry which is preliminary data.</text>
</comment>
<dbReference type="Proteomes" id="UP000307874">
    <property type="component" value="Unassembled WGS sequence"/>
</dbReference>
<gene>
    <name evidence="3" type="ORF">FF124_14100</name>
</gene>
<name>A0A5C4JRI8_9HYPH</name>
<dbReference type="Pfam" id="PF01381">
    <property type="entry name" value="HTH_3"/>
    <property type="match status" value="1"/>
</dbReference>
<organism evidence="3 4">
    <name type="scientific">Martelella lutilitoris</name>
    <dbReference type="NCBI Taxonomy" id="2583532"/>
    <lineage>
        <taxon>Bacteria</taxon>
        <taxon>Pseudomonadati</taxon>
        <taxon>Pseudomonadota</taxon>
        <taxon>Alphaproteobacteria</taxon>
        <taxon>Hyphomicrobiales</taxon>
        <taxon>Aurantimonadaceae</taxon>
        <taxon>Martelella</taxon>
    </lineage>
</organism>
<proteinExistence type="predicted"/>
<feature type="domain" description="HTH cro/C1-type" evidence="2">
    <location>
        <begin position="7"/>
        <end position="61"/>
    </location>
</feature>
<dbReference type="CDD" id="cd00093">
    <property type="entry name" value="HTH_XRE"/>
    <property type="match status" value="1"/>
</dbReference>
<evidence type="ECO:0000256" key="1">
    <source>
        <dbReference type="SAM" id="MobiDB-lite"/>
    </source>
</evidence>
<dbReference type="OrthoDB" id="7206663at2"/>
<dbReference type="RefSeq" id="WP_138749128.1">
    <property type="nucleotide sequence ID" value="NZ_VCLB01000007.1"/>
</dbReference>
<dbReference type="GO" id="GO:0003677">
    <property type="term" value="F:DNA binding"/>
    <property type="evidence" value="ECO:0007669"/>
    <property type="project" value="InterPro"/>
</dbReference>
<reference evidence="3 4" key="2">
    <citation type="submission" date="2019-06" db="EMBL/GenBank/DDBJ databases">
        <title>Martelella lutilitoris sp. nov., isolated from a tidal mudflat.</title>
        <authorList>
            <person name="Kim Y.-J."/>
        </authorList>
    </citation>
    <scope>NUCLEOTIDE SEQUENCE [LARGE SCALE GENOMIC DNA]</scope>
    <source>
        <strain evidence="3 4">GH2-6</strain>
    </source>
</reference>
<dbReference type="SUPFAM" id="SSF47413">
    <property type="entry name" value="lambda repressor-like DNA-binding domains"/>
    <property type="match status" value="1"/>
</dbReference>
<evidence type="ECO:0000313" key="3">
    <source>
        <dbReference type="EMBL" id="TNB47299.1"/>
    </source>
</evidence>
<reference evidence="3 4" key="1">
    <citation type="submission" date="2019-05" db="EMBL/GenBank/DDBJ databases">
        <authorList>
            <person name="Lee S.D."/>
        </authorList>
    </citation>
    <scope>NUCLEOTIDE SEQUENCE [LARGE SCALE GENOMIC DNA]</scope>
    <source>
        <strain evidence="3 4">GH2-6</strain>
    </source>
</reference>
<sequence length="96" mass="9909">MITSQQIRAARALLGLSQDEAAALTGVDREALAKAETDGGERDFAVADALEKAFAKKGIAFIEDGENGGGPGVRLAHSVDPCDGIRPEDLNATNDG</sequence>
<dbReference type="PROSITE" id="PS50943">
    <property type="entry name" value="HTH_CROC1"/>
    <property type="match status" value="1"/>
</dbReference>
<dbReference type="Gene3D" id="1.10.260.40">
    <property type="entry name" value="lambda repressor-like DNA-binding domains"/>
    <property type="match status" value="1"/>
</dbReference>
<feature type="region of interest" description="Disordered" evidence="1">
    <location>
        <begin position="70"/>
        <end position="96"/>
    </location>
</feature>